<dbReference type="Proteomes" id="UP000024635">
    <property type="component" value="Unassembled WGS sequence"/>
</dbReference>
<feature type="compositionally biased region" description="Basic and acidic residues" evidence="1">
    <location>
        <begin position="1"/>
        <end position="19"/>
    </location>
</feature>
<proteinExistence type="predicted"/>
<keyword evidence="3" id="KW-1185">Reference proteome</keyword>
<comment type="caution">
    <text evidence="2">The sequence shown here is derived from an EMBL/GenBank/DDBJ whole genome shotgun (WGS) entry which is preliminary data.</text>
</comment>
<organism evidence="2 3">
    <name type="scientific">Ancylostoma ceylanicum</name>
    <dbReference type="NCBI Taxonomy" id="53326"/>
    <lineage>
        <taxon>Eukaryota</taxon>
        <taxon>Metazoa</taxon>
        <taxon>Ecdysozoa</taxon>
        <taxon>Nematoda</taxon>
        <taxon>Chromadorea</taxon>
        <taxon>Rhabditida</taxon>
        <taxon>Rhabditina</taxon>
        <taxon>Rhabditomorpha</taxon>
        <taxon>Strongyloidea</taxon>
        <taxon>Ancylostomatidae</taxon>
        <taxon>Ancylostomatinae</taxon>
        <taxon>Ancylostoma</taxon>
    </lineage>
</organism>
<sequence length="216" mass="25222">MVHGDGEWEESESTREDVKMSSTVSSERLVNHVDTMFAKLKEDMDRIAAIYGNGTFFARNFETYDAEVHELGKLSEVEARAQLQRYALRCHVSEREKEQLHKRNRELSDALEVLRIHILRSQSNVLDQARRVAKQATDGLIEVQQSSSKEIMKWKQKHALSLAQSNTLQNQLQQTTAQLETKREELKEANKNLDMLRFERDSLQNHSDQRDQRLER</sequence>
<evidence type="ECO:0000313" key="3">
    <source>
        <dbReference type="Proteomes" id="UP000024635"/>
    </source>
</evidence>
<feature type="region of interest" description="Disordered" evidence="1">
    <location>
        <begin position="1"/>
        <end position="24"/>
    </location>
</feature>
<reference evidence="3" key="1">
    <citation type="journal article" date="2015" name="Nat. Genet.">
        <title>The genome and transcriptome of the zoonotic hookworm Ancylostoma ceylanicum identify infection-specific gene families.</title>
        <authorList>
            <person name="Schwarz E.M."/>
            <person name="Hu Y."/>
            <person name="Antoshechkin I."/>
            <person name="Miller M.M."/>
            <person name="Sternberg P.W."/>
            <person name="Aroian R.V."/>
        </authorList>
    </citation>
    <scope>NUCLEOTIDE SEQUENCE</scope>
    <source>
        <strain evidence="3">HY135</strain>
    </source>
</reference>
<dbReference type="EMBL" id="JARK01001000">
    <property type="protein sequence ID" value="EYC34808.1"/>
    <property type="molecule type" value="Genomic_DNA"/>
</dbReference>
<feature type="region of interest" description="Disordered" evidence="1">
    <location>
        <begin position="197"/>
        <end position="216"/>
    </location>
</feature>
<name>A0A016W719_9BILA</name>
<evidence type="ECO:0000256" key="1">
    <source>
        <dbReference type="SAM" id="MobiDB-lite"/>
    </source>
</evidence>
<protein>
    <submittedName>
        <fullName evidence="2">Uncharacterized protein</fullName>
    </submittedName>
</protein>
<dbReference type="OrthoDB" id="5862731at2759"/>
<gene>
    <name evidence="2" type="primary">Acey_s1401.g3863</name>
    <name evidence="2" type="ORF">Y032_1401g3863</name>
</gene>
<dbReference type="AlphaFoldDB" id="A0A016W719"/>
<dbReference type="STRING" id="53326.A0A016W719"/>
<evidence type="ECO:0000313" key="2">
    <source>
        <dbReference type="EMBL" id="EYC34808.1"/>
    </source>
</evidence>
<accession>A0A016W719</accession>